<gene>
    <name evidence="1" type="ORF">LCGC14_0654810</name>
</gene>
<proteinExistence type="predicted"/>
<comment type="caution">
    <text evidence="1">The sequence shown here is derived from an EMBL/GenBank/DDBJ whole genome shotgun (WGS) entry which is preliminary data.</text>
</comment>
<reference evidence="1" key="1">
    <citation type="journal article" date="2015" name="Nature">
        <title>Complex archaea that bridge the gap between prokaryotes and eukaryotes.</title>
        <authorList>
            <person name="Spang A."/>
            <person name="Saw J.H."/>
            <person name="Jorgensen S.L."/>
            <person name="Zaremba-Niedzwiedzka K."/>
            <person name="Martijn J."/>
            <person name="Lind A.E."/>
            <person name="van Eijk R."/>
            <person name="Schleper C."/>
            <person name="Guy L."/>
            <person name="Ettema T.J."/>
        </authorList>
    </citation>
    <scope>NUCLEOTIDE SEQUENCE</scope>
</reference>
<dbReference type="AlphaFoldDB" id="A0A0F9R0E2"/>
<evidence type="ECO:0000313" key="1">
    <source>
        <dbReference type="EMBL" id="KKN48219.1"/>
    </source>
</evidence>
<accession>A0A0F9R0E2</accession>
<dbReference type="EMBL" id="LAZR01001231">
    <property type="protein sequence ID" value="KKN48219.1"/>
    <property type="molecule type" value="Genomic_DNA"/>
</dbReference>
<organism evidence="1">
    <name type="scientific">marine sediment metagenome</name>
    <dbReference type="NCBI Taxonomy" id="412755"/>
    <lineage>
        <taxon>unclassified sequences</taxon>
        <taxon>metagenomes</taxon>
        <taxon>ecological metagenomes</taxon>
    </lineage>
</organism>
<protein>
    <submittedName>
        <fullName evidence="1">Uncharacterized protein</fullName>
    </submittedName>
</protein>
<name>A0A0F9R0E2_9ZZZZ</name>
<sequence>MVSERSLATTGGDQEPQPLVVTPGYVESTQRSLVLLHQLVTEVLVKNRDYGSVPGVPGEFLWDPGASQIIGAFNCHIGNRRILSHIDDGKKIAIVIEVPIVHNTTQTEVGSGIGASSTLETKHKYRWVEHPAEWGYPEDSLKTLKTRRKYDNLEYRILNPEYDELLNTLVKMASKRAEVDAAEALPGVAGALRDLFERRTPSSAKKGKAEVDDNSPRWTAFWSQAKALLENIAEERGVELSALVHEMLGVQSIKNWLSSGKSLDDAIRLLADKVGNKPKSQIKPKEEWEKVTQEEVTTLGELEGIFIKLTGGKPLSAMYKELGFKTRADVNILPWEAFLQLKERFAPAESKS</sequence>